<keyword evidence="11" id="KW-1185">Reference proteome</keyword>
<dbReference type="NCBIfam" id="TIGR02967">
    <property type="entry name" value="guan_deamin"/>
    <property type="match status" value="1"/>
</dbReference>
<name>A0A9X1WHR4_9VIBR</name>
<dbReference type="GO" id="GO:0008270">
    <property type="term" value="F:zinc ion binding"/>
    <property type="evidence" value="ECO:0007669"/>
    <property type="project" value="UniProtKB-UniRule"/>
</dbReference>
<protein>
    <recommendedName>
        <fullName evidence="3 7">Guanine deaminase</fullName>
        <shortName evidence="8">Guanase</shortName>
        <ecNumber evidence="3 7">3.5.4.3</ecNumber>
    </recommendedName>
    <alternativeName>
        <fullName evidence="8">Guanine aminohydrolase</fullName>
    </alternativeName>
</protein>
<evidence type="ECO:0000256" key="8">
    <source>
        <dbReference type="RuleBase" id="RU366009"/>
    </source>
</evidence>
<organism evidence="10 11">
    <name type="scientific">Vibrio gelatinilyticus</name>
    <dbReference type="NCBI Taxonomy" id="2893468"/>
    <lineage>
        <taxon>Bacteria</taxon>
        <taxon>Pseudomonadati</taxon>
        <taxon>Pseudomonadota</taxon>
        <taxon>Gammaproteobacteria</taxon>
        <taxon>Vibrionales</taxon>
        <taxon>Vibrionaceae</taxon>
        <taxon>Vibrio</taxon>
    </lineage>
</organism>
<keyword evidence="4 8" id="KW-0479">Metal-binding</keyword>
<dbReference type="EC" id="3.5.4.3" evidence="3 7"/>
<evidence type="ECO:0000259" key="9">
    <source>
        <dbReference type="Pfam" id="PF01979"/>
    </source>
</evidence>
<comment type="catalytic activity">
    <reaction evidence="8">
        <text>guanine + H2O + H(+) = xanthine + NH4(+)</text>
        <dbReference type="Rhea" id="RHEA:14665"/>
        <dbReference type="ChEBI" id="CHEBI:15377"/>
        <dbReference type="ChEBI" id="CHEBI:15378"/>
        <dbReference type="ChEBI" id="CHEBI:16235"/>
        <dbReference type="ChEBI" id="CHEBI:17712"/>
        <dbReference type="ChEBI" id="CHEBI:28938"/>
        <dbReference type="EC" id="3.5.4.3"/>
    </reaction>
</comment>
<dbReference type="InterPro" id="IPR051607">
    <property type="entry name" value="Metallo-dep_hydrolases"/>
</dbReference>
<dbReference type="RefSeq" id="WP_244356753.1">
    <property type="nucleotide sequence ID" value="NZ_JAJNNZ010000005.1"/>
</dbReference>
<comment type="cofactor">
    <cofactor evidence="8">
        <name>Zn(2+)</name>
        <dbReference type="ChEBI" id="CHEBI:29105"/>
    </cofactor>
    <text evidence="8">Binds 1 zinc ion per subunit.</text>
</comment>
<dbReference type="Gene3D" id="2.30.40.10">
    <property type="entry name" value="Urease, subunit C, domain 1"/>
    <property type="match status" value="1"/>
</dbReference>
<dbReference type="AlphaFoldDB" id="A0A9X1WHR4"/>
<evidence type="ECO:0000256" key="7">
    <source>
        <dbReference type="NCBIfam" id="TIGR02967"/>
    </source>
</evidence>
<comment type="function">
    <text evidence="8">Catalyzes the hydrolytic deamination of guanine, producing xanthine and ammonia.</text>
</comment>
<dbReference type="PANTHER" id="PTHR11271:SF6">
    <property type="entry name" value="GUANINE DEAMINASE"/>
    <property type="match status" value="1"/>
</dbReference>
<dbReference type="Proteomes" id="UP001139488">
    <property type="component" value="Unassembled WGS sequence"/>
</dbReference>
<comment type="caution">
    <text evidence="10">The sequence shown here is derived from an EMBL/GenBank/DDBJ whole genome shotgun (WGS) entry which is preliminary data.</text>
</comment>
<dbReference type="SUPFAM" id="SSF51556">
    <property type="entry name" value="Metallo-dependent hydrolases"/>
    <property type="match status" value="1"/>
</dbReference>
<evidence type="ECO:0000313" key="11">
    <source>
        <dbReference type="Proteomes" id="UP001139488"/>
    </source>
</evidence>
<dbReference type="InterPro" id="IPR011059">
    <property type="entry name" value="Metal-dep_hydrolase_composite"/>
</dbReference>
<evidence type="ECO:0000256" key="6">
    <source>
        <dbReference type="ARBA" id="ARBA00022833"/>
    </source>
</evidence>
<feature type="domain" description="Amidohydrolase-related" evidence="9">
    <location>
        <begin position="70"/>
        <end position="429"/>
    </location>
</feature>
<keyword evidence="5 8" id="KW-0378">Hydrolase</keyword>
<dbReference type="EMBL" id="JAJNNZ010000005">
    <property type="protein sequence ID" value="MCJ2376829.1"/>
    <property type="molecule type" value="Genomic_DNA"/>
</dbReference>
<evidence type="ECO:0000256" key="4">
    <source>
        <dbReference type="ARBA" id="ARBA00022723"/>
    </source>
</evidence>
<dbReference type="GO" id="GO:0008892">
    <property type="term" value="F:guanine deaminase activity"/>
    <property type="evidence" value="ECO:0007669"/>
    <property type="project" value="UniProtKB-UniRule"/>
</dbReference>
<proteinExistence type="inferred from homology"/>
<dbReference type="PANTHER" id="PTHR11271">
    <property type="entry name" value="GUANINE DEAMINASE"/>
    <property type="match status" value="1"/>
</dbReference>
<evidence type="ECO:0000256" key="5">
    <source>
        <dbReference type="ARBA" id="ARBA00022801"/>
    </source>
</evidence>
<dbReference type="CDD" id="cd01303">
    <property type="entry name" value="GDEase"/>
    <property type="match status" value="1"/>
</dbReference>
<comment type="pathway">
    <text evidence="1 8">Purine metabolism; guanine degradation; xanthine from guanine: step 1/1.</text>
</comment>
<evidence type="ECO:0000313" key="10">
    <source>
        <dbReference type="EMBL" id="MCJ2376829.1"/>
    </source>
</evidence>
<sequence length="445" mass="50107">MTAQRKAFRASILHSIADPKDVSLEDSYQYYEDGLLVIENGLVQDIGAAKEVFARQPKGLPVTVYKDKLITAGFIDTHIHYPQTGMIASYGEQLLDWLENYTFPEELRFKNPTYALQVAKLFLDELASNGTTTALVFGTVHKESVDVFFSEAEKRNLRMIAGKVLMDRNAPDYLTDTPQSGYSASKELIERWHGKDRLLYAVTPRFAPTSTPEQLAMVGKLLEEYPDVYLHTHLSENKKEIEWVLDLFPERASYLDVYDHYGLLHKRSVFAHGIHLSDCECQRLSDTNSSIAFCPTSNLFLGSGLFNLPRLESFGVKVGMGTDVGAGTSFSILQTMSEAYKVQQLQQLKLHPLKSLYLATLGGAKALDLDDKIGNLEVGKEADFVVIDLHATQLMRFRMNQARTLEEKLFVLMSLGDDRTVTQTFIMGEKQYDSHQAHLKAQLVS</sequence>
<dbReference type="Pfam" id="PF01979">
    <property type="entry name" value="Amidohydro_1"/>
    <property type="match status" value="1"/>
</dbReference>
<reference evidence="10" key="1">
    <citation type="submission" date="2021-11" db="EMBL/GenBank/DDBJ databases">
        <title>Vibrio ZSDE26 sp. nov. and Vibrio ZSDZ34 sp. nov., isolated from coastal seawater in Qingdao.</title>
        <authorList>
            <person name="Zhang P."/>
        </authorList>
    </citation>
    <scope>NUCLEOTIDE SEQUENCE</scope>
    <source>
        <strain evidence="10">ZSDZ34</strain>
    </source>
</reference>
<keyword evidence="6 8" id="KW-0862">Zinc</keyword>
<accession>A0A9X1WHR4</accession>
<comment type="similarity">
    <text evidence="2 8">Belongs to the metallo-dependent hydrolases superfamily. ATZ/TRZ family.</text>
</comment>
<dbReference type="Gene3D" id="3.20.20.140">
    <property type="entry name" value="Metal-dependent hydrolases"/>
    <property type="match status" value="1"/>
</dbReference>
<dbReference type="NCBIfam" id="NF006679">
    <property type="entry name" value="PRK09228.1"/>
    <property type="match status" value="1"/>
</dbReference>
<evidence type="ECO:0000256" key="2">
    <source>
        <dbReference type="ARBA" id="ARBA00006745"/>
    </source>
</evidence>
<evidence type="ECO:0000256" key="1">
    <source>
        <dbReference type="ARBA" id="ARBA00004984"/>
    </source>
</evidence>
<dbReference type="InterPro" id="IPR006680">
    <property type="entry name" value="Amidohydro-rel"/>
</dbReference>
<gene>
    <name evidence="10" type="primary">guaD</name>
    <name evidence="10" type="ORF">LNL84_08265</name>
</gene>
<dbReference type="GO" id="GO:0006147">
    <property type="term" value="P:guanine catabolic process"/>
    <property type="evidence" value="ECO:0007669"/>
    <property type="project" value="UniProtKB-UniRule"/>
</dbReference>
<evidence type="ECO:0000256" key="3">
    <source>
        <dbReference type="ARBA" id="ARBA00012781"/>
    </source>
</evidence>
<dbReference type="FunFam" id="3.20.20.140:FF:000022">
    <property type="entry name" value="Guanine deaminase"/>
    <property type="match status" value="1"/>
</dbReference>
<dbReference type="GO" id="GO:0005829">
    <property type="term" value="C:cytosol"/>
    <property type="evidence" value="ECO:0007669"/>
    <property type="project" value="TreeGrafter"/>
</dbReference>
<dbReference type="InterPro" id="IPR032466">
    <property type="entry name" value="Metal_Hydrolase"/>
</dbReference>
<dbReference type="InterPro" id="IPR014311">
    <property type="entry name" value="Guanine_deaminase"/>
</dbReference>
<dbReference type="SUPFAM" id="SSF51338">
    <property type="entry name" value="Composite domain of metallo-dependent hydrolases"/>
    <property type="match status" value="1"/>
</dbReference>